<evidence type="ECO:0000313" key="3">
    <source>
        <dbReference type="Proteomes" id="UP000708208"/>
    </source>
</evidence>
<sequence length="454" mass="51339">METEGASSSTDESIEIKETNNYLESLAQPRNNSQRHEPARENLKPAFSLCAPTLSSDELNYTRKKKVKNKNQNVRKSCSDSESNLSNKRRRSKRRRSRSKKISRSKSSSWKRKKRKKMRKCRNKMCVKHAKNRSIPNLLSDSPCGNKNCIKHAKNWSNSNLGSPCENKRCAKHATSSIPKFEEDVCSNSNENNDGKKSPRRKRSRCNTARRSKSRSKNRTKESQSDRQSGSDSSCSSESSLEEEESTCTSEEDSESHQNCSLPAGRGRKPKTIINRILEFLGLQRGRSSGTEERVTAKPKCPTCGGKLRNTGQLSQRKRAYISTEGVTNCSKVTDCQNNDMDGLTASQSNECHNNECKCFYCPLKMSGKLDLDNIMVTPECGNLISKAIRDMLYKEIESRLEGLEDHIVEEERQFWATYIPRDKCPRCCSSQQCDLHGSLGCVACFSHAHAKKF</sequence>
<feature type="compositionally biased region" description="Acidic residues" evidence="1">
    <location>
        <begin position="240"/>
        <end position="254"/>
    </location>
</feature>
<feature type="region of interest" description="Disordered" evidence="1">
    <location>
        <begin position="1"/>
        <end position="138"/>
    </location>
</feature>
<reference evidence="2" key="1">
    <citation type="submission" date="2021-06" db="EMBL/GenBank/DDBJ databases">
        <authorList>
            <person name="Hodson N. C."/>
            <person name="Mongue J. A."/>
            <person name="Jaron S. K."/>
        </authorList>
    </citation>
    <scope>NUCLEOTIDE SEQUENCE</scope>
</reference>
<name>A0A8J2KID1_9HEXA</name>
<gene>
    <name evidence="2" type="ORF">AFUS01_LOCUS27543</name>
</gene>
<dbReference type="EMBL" id="CAJVCH010382905">
    <property type="protein sequence ID" value="CAG7816952.1"/>
    <property type="molecule type" value="Genomic_DNA"/>
</dbReference>
<dbReference type="AlphaFoldDB" id="A0A8J2KID1"/>
<feature type="compositionally biased region" description="Polar residues" evidence="1">
    <location>
        <begin position="19"/>
        <end position="32"/>
    </location>
</feature>
<feature type="compositionally biased region" description="Low complexity" evidence="1">
    <location>
        <begin position="226"/>
        <end position="239"/>
    </location>
</feature>
<evidence type="ECO:0000313" key="2">
    <source>
        <dbReference type="EMBL" id="CAG7816952.1"/>
    </source>
</evidence>
<feature type="compositionally biased region" description="Basic residues" evidence="1">
    <location>
        <begin position="198"/>
        <end position="218"/>
    </location>
</feature>
<dbReference type="Proteomes" id="UP000708208">
    <property type="component" value="Unassembled WGS sequence"/>
</dbReference>
<feature type="compositionally biased region" description="Basic and acidic residues" evidence="1">
    <location>
        <begin position="34"/>
        <end position="43"/>
    </location>
</feature>
<feature type="compositionally biased region" description="Polar residues" evidence="1">
    <location>
        <begin position="1"/>
        <end position="11"/>
    </location>
</feature>
<protein>
    <submittedName>
        <fullName evidence="2">Uncharacterized protein</fullName>
    </submittedName>
</protein>
<keyword evidence="3" id="KW-1185">Reference proteome</keyword>
<feature type="compositionally biased region" description="Basic residues" evidence="1">
    <location>
        <begin position="87"/>
        <end position="132"/>
    </location>
</feature>
<evidence type="ECO:0000256" key="1">
    <source>
        <dbReference type="SAM" id="MobiDB-lite"/>
    </source>
</evidence>
<feature type="compositionally biased region" description="Low complexity" evidence="1">
    <location>
        <begin position="70"/>
        <end position="86"/>
    </location>
</feature>
<proteinExistence type="predicted"/>
<comment type="caution">
    <text evidence="2">The sequence shown here is derived from an EMBL/GenBank/DDBJ whole genome shotgun (WGS) entry which is preliminary data.</text>
</comment>
<feature type="region of interest" description="Disordered" evidence="1">
    <location>
        <begin position="184"/>
        <end position="268"/>
    </location>
</feature>
<organism evidence="2 3">
    <name type="scientific">Allacma fusca</name>
    <dbReference type="NCBI Taxonomy" id="39272"/>
    <lineage>
        <taxon>Eukaryota</taxon>
        <taxon>Metazoa</taxon>
        <taxon>Ecdysozoa</taxon>
        <taxon>Arthropoda</taxon>
        <taxon>Hexapoda</taxon>
        <taxon>Collembola</taxon>
        <taxon>Symphypleona</taxon>
        <taxon>Sminthuridae</taxon>
        <taxon>Allacma</taxon>
    </lineage>
</organism>
<accession>A0A8J2KID1</accession>